<dbReference type="AlphaFoldDB" id="A0A2S6MX58"/>
<reference evidence="1 2" key="1">
    <citation type="journal article" date="2018" name="Arch. Microbiol.">
        <title>New insights into the metabolic potential of the phototrophic purple bacterium Rhodopila globiformis DSM 161(T) from its draft genome sequence and evidence for a vanadium-dependent nitrogenase.</title>
        <authorList>
            <person name="Imhoff J.F."/>
            <person name="Rahn T."/>
            <person name="Kunzel S."/>
            <person name="Neulinger S.C."/>
        </authorList>
    </citation>
    <scope>NUCLEOTIDE SEQUENCE [LARGE SCALE GENOMIC DNA]</scope>
    <source>
        <strain evidence="1 2">DSM 16996</strain>
    </source>
</reference>
<evidence type="ECO:0000313" key="2">
    <source>
        <dbReference type="Proteomes" id="UP000239089"/>
    </source>
</evidence>
<evidence type="ECO:0000313" key="1">
    <source>
        <dbReference type="EMBL" id="PPQ26953.1"/>
    </source>
</evidence>
<proteinExistence type="predicted"/>
<accession>A0A2S6MX58</accession>
<dbReference type="Proteomes" id="UP000239089">
    <property type="component" value="Unassembled WGS sequence"/>
</dbReference>
<sequence length="69" mass="7903">MTHPTKAVAGMFDWEEHRNHGEHVESCEKEKYSCLLDIGPAPRRSHEMTQCAIAYDQCMDRGILEQGAR</sequence>
<name>A0A2S6MX58_9HYPH</name>
<protein>
    <submittedName>
        <fullName evidence="1">Uncharacterized protein</fullName>
    </submittedName>
</protein>
<organism evidence="1 2">
    <name type="scientific">Rhodoblastus sphagnicola</name>
    <dbReference type="NCBI Taxonomy" id="333368"/>
    <lineage>
        <taxon>Bacteria</taxon>
        <taxon>Pseudomonadati</taxon>
        <taxon>Pseudomonadota</taxon>
        <taxon>Alphaproteobacteria</taxon>
        <taxon>Hyphomicrobiales</taxon>
        <taxon>Rhodoblastaceae</taxon>
        <taxon>Rhodoblastus</taxon>
    </lineage>
</organism>
<gene>
    <name evidence="1" type="ORF">CCR94_21255</name>
</gene>
<comment type="caution">
    <text evidence="1">The sequence shown here is derived from an EMBL/GenBank/DDBJ whole genome shotgun (WGS) entry which is preliminary data.</text>
</comment>
<keyword evidence="2" id="KW-1185">Reference proteome</keyword>
<dbReference type="EMBL" id="NHSJ01000129">
    <property type="protein sequence ID" value="PPQ26953.1"/>
    <property type="molecule type" value="Genomic_DNA"/>
</dbReference>